<keyword evidence="4" id="KW-0206">Cytoskeleton</keyword>
<dbReference type="InterPro" id="IPR047149">
    <property type="entry name" value="KIF11-like"/>
</dbReference>
<organism evidence="5 6">
    <name type="scientific">Hibiscus sabdariffa</name>
    <name type="common">roselle</name>
    <dbReference type="NCBI Taxonomy" id="183260"/>
    <lineage>
        <taxon>Eukaryota</taxon>
        <taxon>Viridiplantae</taxon>
        <taxon>Streptophyta</taxon>
        <taxon>Embryophyta</taxon>
        <taxon>Tracheophyta</taxon>
        <taxon>Spermatophyta</taxon>
        <taxon>Magnoliopsida</taxon>
        <taxon>eudicotyledons</taxon>
        <taxon>Gunneridae</taxon>
        <taxon>Pentapetalae</taxon>
        <taxon>rosids</taxon>
        <taxon>malvids</taxon>
        <taxon>Malvales</taxon>
        <taxon>Malvaceae</taxon>
        <taxon>Malvoideae</taxon>
        <taxon>Hibiscus</taxon>
    </lineage>
</organism>
<evidence type="ECO:0000256" key="1">
    <source>
        <dbReference type="ARBA" id="ARBA00004245"/>
    </source>
</evidence>
<comment type="caution">
    <text evidence="5">The sequence shown here is derived from an EMBL/GenBank/DDBJ whole genome shotgun (WGS) entry which is preliminary data.</text>
</comment>
<evidence type="ECO:0000256" key="2">
    <source>
        <dbReference type="ARBA" id="ARBA00022490"/>
    </source>
</evidence>
<gene>
    <name evidence="5" type="ORF">V6N12_030958</name>
</gene>
<proteinExistence type="predicted"/>
<reference evidence="5 6" key="1">
    <citation type="journal article" date="2024" name="G3 (Bethesda)">
        <title>Genome assembly of Hibiscus sabdariffa L. provides insights into metabolisms of medicinal natural products.</title>
        <authorList>
            <person name="Kim T."/>
        </authorList>
    </citation>
    <scope>NUCLEOTIDE SEQUENCE [LARGE SCALE GENOMIC DNA]</scope>
    <source>
        <strain evidence="5">TK-2024</strain>
        <tissue evidence="5">Old leaves</tissue>
    </source>
</reference>
<accession>A0ABR2E7L0</accession>
<dbReference type="EMBL" id="JBBPBM010000019">
    <property type="protein sequence ID" value="KAK8553979.1"/>
    <property type="molecule type" value="Genomic_DNA"/>
</dbReference>
<evidence type="ECO:0000256" key="4">
    <source>
        <dbReference type="ARBA" id="ARBA00023212"/>
    </source>
</evidence>
<evidence type="ECO:0000313" key="5">
    <source>
        <dbReference type="EMBL" id="KAK8553979.1"/>
    </source>
</evidence>
<sequence>MSEQELGITRGIVDFVKAHNKSLETFQDDHSSQASSIKQRAEETFRQRYMDYEPSGTTPIRSEQDVPSKGTIESLRAMPMEALVEEFRENNSFESFELKELKPSLIPRPPLTQIN</sequence>
<evidence type="ECO:0000313" key="6">
    <source>
        <dbReference type="Proteomes" id="UP001472677"/>
    </source>
</evidence>
<dbReference type="Proteomes" id="UP001472677">
    <property type="component" value="Unassembled WGS sequence"/>
</dbReference>
<keyword evidence="2" id="KW-0963">Cytoplasm</keyword>
<name>A0ABR2E7L0_9ROSI</name>
<dbReference type="PANTHER" id="PTHR47970:SF12">
    <property type="entry name" value="KINESIN FAMILY MEMBER 11"/>
    <property type="match status" value="1"/>
</dbReference>
<keyword evidence="3" id="KW-0505">Motor protein</keyword>
<keyword evidence="6" id="KW-1185">Reference proteome</keyword>
<evidence type="ECO:0000256" key="3">
    <source>
        <dbReference type="ARBA" id="ARBA00023175"/>
    </source>
</evidence>
<dbReference type="PANTHER" id="PTHR47970">
    <property type="entry name" value="KINESIN-LIKE PROTEIN KIF11"/>
    <property type="match status" value="1"/>
</dbReference>
<protein>
    <submittedName>
        <fullName evidence="5">Uncharacterized protein</fullName>
    </submittedName>
</protein>
<comment type="subcellular location">
    <subcellularLocation>
        <location evidence="1">Cytoplasm</location>
        <location evidence="1">Cytoskeleton</location>
    </subcellularLocation>
</comment>